<evidence type="ECO:0000256" key="2">
    <source>
        <dbReference type="ARBA" id="ARBA00009533"/>
    </source>
</evidence>
<organism evidence="7 8">
    <name type="scientific">Friedmanniomyces simplex</name>
    <dbReference type="NCBI Taxonomy" id="329884"/>
    <lineage>
        <taxon>Eukaryota</taxon>
        <taxon>Fungi</taxon>
        <taxon>Dikarya</taxon>
        <taxon>Ascomycota</taxon>
        <taxon>Pezizomycotina</taxon>
        <taxon>Dothideomycetes</taxon>
        <taxon>Dothideomycetidae</taxon>
        <taxon>Mycosphaerellales</taxon>
        <taxon>Teratosphaeriaceae</taxon>
        <taxon>Friedmanniomyces</taxon>
    </lineage>
</organism>
<comment type="cofactor">
    <cofactor evidence="1 5 6">
        <name>pyridoxal 5'-phosphate</name>
        <dbReference type="ChEBI" id="CHEBI:597326"/>
    </cofactor>
</comment>
<evidence type="ECO:0000256" key="3">
    <source>
        <dbReference type="ARBA" id="ARBA00022898"/>
    </source>
</evidence>
<evidence type="ECO:0000313" key="8">
    <source>
        <dbReference type="Proteomes" id="UP000309340"/>
    </source>
</evidence>
<evidence type="ECO:0000256" key="1">
    <source>
        <dbReference type="ARBA" id="ARBA00001933"/>
    </source>
</evidence>
<dbReference type="GO" id="GO:0005737">
    <property type="term" value="C:cytoplasm"/>
    <property type="evidence" value="ECO:0007669"/>
    <property type="project" value="TreeGrafter"/>
</dbReference>
<dbReference type="GO" id="GO:0030170">
    <property type="term" value="F:pyridoxal phosphate binding"/>
    <property type="evidence" value="ECO:0007669"/>
    <property type="project" value="InterPro"/>
</dbReference>
<keyword evidence="8" id="KW-1185">Reference proteome</keyword>
<evidence type="ECO:0000256" key="4">
    <source>
        <dbReference type="ARBA" id="ARBA00023239"/>
    </source>
</evidence>
<dbReference type="GO" id="GO:0016831">
    <property type="term" value="F:carboxy-lyase activity"/>
    <property type="evidence" value="ECO:0007669"/>
    <property type="project" value="TreeGrafter"/>
</dbReference>
<dbReference type="GO" id="GO:0019752">
    <property type="term" value="P:carboxylic acid metabolic process"/>
    <property type="evidence" value="ECO:0007669"/>
    <property type="project" value="InterPro"/>
</dbReference>
<dbReference type="InterPro" id="IPR002129">
    <property type="entry name" value="PyrdxlP-dep_de-COase"/>
</dbReference>
<comment type="caution">
    <text evidence="7">The sequence shown here is derived from an EMBL/GenBank/DDBJ whole genome shotgun (WGS) entry which is preliminary data.</text>
</comment>
<dbReference type="Gene3D" id="3.90.1150.10">
    <property type="entry name" value="Aspartate Aminotransferase, domain 1"/>
    <property type="match status" value="1"/>
</dbReference>
<dbReference type="PANTHER" id="PTHR11999:SF165">
    <property type="entry name" value="DECARBOXYLASE, PUTATIVE (AFU_ORTHOLOGUE AFUA_2G04980)-RELATED"/>
    <property type="match status" value="1"/>
</dbReference>
<evidence type="ECO:0008006" key="9">
    <source>
        <dbReference type="Google" id="ProtNLM"/>
    </source>
</evidence>
<protein>
    <recommendedName>
        <fullName evidence="9">Aromatic amino acid beta-eliminating lyase/threonine aldolase domain-containing protein</fullName>
    </recommendedName>
</protein>
<keyword evidence="4 6" id="KW-0456">Lyase</keyword>
<accession>A0A4U0XLT2</accession>
<dbReference type="OrthoDB" id="2161780at2759"/>
<dbReference type="Proteomes" id="UP000309340">
    <property type="component" value="Unassembled WGS sequence"/>
</dbReference>
<proteinExistence type="inferred from homology"/>
<dbReference type="InterPro" id="IPR015421">
    <property type="entry name" value="PyrdxlP-dep_Trfase_major"/>
</dbReference>
<evidence type="ECO:0000256" key="5">
    <source>
        <dbReference type="PIRSR" id="PIRSR602129-50"/>
    </source>
</evidence>
<name>A0A4U0XLT2_9PEZI</name>
<gene>
    <name evidence="7" type="ORF">B0A55_04774</name>
</gene>
<dbReference type="AlphaFoldDB" id="A0A4U0XLT2"/>
<feature type="modified residue" description="N6-(pyridoxal phosphate)lysine" evidence="5">
    <location>
        <position position="135"/>
    </location>
</feature>
<reference evidence="7 8" key="1">
    <citation type="submission" date="2017-03" db="EMBL/GenBank/DDBJ databases">
        <title>Genomes of endolithic fungi from Antarctica.</title>
        <authorList>
            <person name="Coleine C."/>
            <person name="Masonjones S."/>
            <person name="Stajich J.E."/>
        </authorList>
    </citation>
    <scope>NUCLEOTIDE SEQUENCE [LARGE SCALE GENOMIC DNA]</scope>
    <source>
        <strain evidence="7 8">CCFEE 5184</strain>
    </source>
</reference>
<dbReference type="Gene3D" id="3.40.640.10">
    <property type="entry name" value="Type I PLP-dependent aspartate aminotransferase-like (Major domain)"/>
    <property type="match status" value="1"/>
</dbReference>
<dbReference type="InterPro" id="IPR015424">
    <property type="entry name" value="PyrdxlP-dep_Trfase"/>
</dbReference>
<sequence>MDYPTPPRDGEIHVLPSNEAIKTARSKLLPSLPEHGLGADHIKAHLRNDIVPGLNRSSQSPNYYGFVTGGATPVAAFADNIVTETDQNVQVHLPHETVSTDVEDRALSMIEKYSSLNAGVAGLELADSIAGDAHKLLNVPYDCGIFLSKHLDLSTNVFGNPNAAYLNTASSESTASSDRTIPSPLNVGIENSRRFRALPVYATLAAYGREGYRRMLERQVELARGIAEYLLQSKGYELLPQPLSREVSDAERIGSIYIIVLFRARDDQLNKVLVQRLNATRRLYVSGTQWEGLPAVRFAIANWQADVERDLQLVREVFSDAVS</sequence>
<dbReference type="InterPro" id="IPR010977">
    <property type="entry name" value="Aromatic_deC"/>
</dbReference>
<dbReference type="EMBL" id="NAJQ01000137">
    <property type="protein sequence ID" value="TKA77461.1"/>
    <property type="molecule type" value="Genomic_DNA"/>
</dbReference>
<evidence type="ECO:0000313" key="7">
    <source>
        <dbReference type="EMBL" id="TKA77461.1"/>
    </source>
</evidence>
<dbReference type="PANTHER" id="PTHR11999">
    <property type="entry name" value="GROUP II PYRIDOXAL-5-PHOSPHATE DECARBOXYLASE"/>
    <property type="match status" value="1"/>
</dbReference>
<dbReference type="InterPro" id="IPR015422">
    <property type="entry name" value="PyrdxlP-dep_Trfase_small"/>
</dbReference>
<dbReference type="SUPFAM" id="SSF53383">
    <property type="entry name" value="PLP-dependent transferases"/>
    <property type="match status" value="2"/>
</dbReference>
<keyword evidence="3 5" id="KW-0663">Pyridoxal phosphate</keyword>
<dbReference type="Pfam" id="PF00282">
    <property type="entry name" value="Pyridoxal_deC"/>
    <property type="match status" value="1"/>
</dbReference>
<dbReference type="STRING" id="329884.A0A4U0XLT2"/>
<comment type="similarity">
    <text evidence="2 6">Belongs to the group II decarboxylase family.</text>
</comment>
<evidence type="ECO:0000256" key="6">
    <source>
        <dbReference type="RuleBase" id="RU000382"/>
    </source>
</evidence>